<sequence>MKLAFTQAYAHFQTTLPLYALIHIALIHIQSQTALTHPPLDREAGDTAHLPAHTYPP</sequence>
<feature type="region of interest" description="Disordered" evidence="1">
    <location>
        <begin position="38"/>
        <end position="57"/>
    </location>
</feature>
<dbReference type="EMBL" id="AP026798">
    <property type="protein sequence ID" value="BDR52296.1"/>
    <property type="molecule type" value="Genomic_DNA"/>
</dbReference>
<proteinExistence type="predicted"/>
<keyword evidence="3" id="KW-1185">Reference proteome</keyword>
<reference evidence="2 3" key="1">
    <citation type="journal article" date="2023" name="Microbiol. Spectr.">
        <title>Symbiosis of Carpenter Bees with Uncharacterized Lactic Acid Bacteria Showing NAD Auxotrophy.</title>
        <authorList>
            <person name="Kawasaki S."/>
            <person name="Ozawa K."/>
            <person name="Mori T."/>
            <person name="Yamamoto A."/>
            <person name="Ito M."/>
            <person name="Ohkuma M."/>
            <person name="Sakamoto M."/>
            <person name="Matsutani M."/>
        </authorList>
    </citation>
    <scope>NUCLEOTIDE SEQUENCE [LARGE SCALE GENOMIC DNA]</scope>
    <source>
        <strain evidence="2 3">Kim37-2</strain>
    </source>
</reference>
<name>A0ABN6SBV7_9BIFI</name>
<evidence type="ECO:0000313" key="3">
    <source>
        <dbReference type="Proteomes" id="UP001321766"/>
    </source>
</evidence>
<dbReference type="Proteomes" id="UP001321766">
    <property type="component" value="Chromosome"/>
</dbReference>
<evidence type="ECO:0000313" key="2">
    <source>
        <dbReference type="EMBL" id="BDR52296.1"/>
    </source>
</evidence>
<accession>A0ABN6SBV7</accession>
<organism evidence="2 3">
    <name type="scientific">Bombiscardovia nodaiensis</name>
    <dbReference type="NCBI Taxonomy" id="2932181"/>
    <lineage>
        <taxon>Bacteria</taxon>
        <taxon>Bacillati</taxon>
        <taxon>Actinomycetota</taxon>
        <taxon>Actinomycetes</taxon>
        <taxon>Bifidobacteriales</taxon>
        <taxon>Bifidobacteriaceae</taxon>
        <taxon>Bombiscardovia</taxon>
    </lineage>
</organism>
<gene>
    <name evidence="2" type="ORF">KIM372_02030</name>
</gene>
<protein>
    <submittedName>
        <fullName evidence="2">Uncharacterized protein</fullName>
    </submittedName>
</protein>
<evidence type="ECO:0000256" key="1">
    <source>
        <dbReference type="SAM" id="MobiDB-lite"/>
    </source>
</evidence>